<keyword evidence="1" id="KW-1133">Transmembrane helix</keyword>
<feature type="transmembrane region" description="Helical" evidence="1">
    <location>
        <begin position="138"/>
        <end position="163"/>
    </location>
</feature>
<sequence length="174" mass="18348">MSILKRSLTCAVCLALCVVLPMVFHAIPQGGVLFSPMHLPVLLCGIVSGWCTGLLCGIAGPLLSFLFTGMPGIPMLPQMITELACYGLFSGLMMALLGNKKGGVLISLLVAMAIGRVIAGLARAFIFTPGAMTFPLWIASYFVSCLPAIVMQLVLIPLIYAALKKTGFISKELG</sequence>
<keyword evidence="1" id="KW-0472">Membrane</keyword>
<keyword evidence="1" id="KW-0812">Transmembrane</keyword>
<comment type="caution">
    <text evidence="2">The sequence shown here is derived from an EMBL/GenBank/DDBJ whole genome shotgun (WGS) entry which is preliminary data.</text>
</comment>
<feature type="transmembrane region" description="Helical" evidence="1">
    <location>
        <begin position="104"/>
        <end position="126"/>
    </location>
</feature>
<dbReference type="InterPro" id="IPR024529">
    <property type="entry name" value="ECF_trnsprt_substrate-spec"/>
</dbReference>
<feature type="transmembrane region" description="Helical" evidence="1">
    <location>
        <begin position="42"/>
        <end position="67"/>
    </location>
</feature>
<accession>A0A9D9H2C3</accession>
<proteinExistence type="predicted"/>
<dbReference type="Proteomes" id="UP000823615">
    <property type="component" value="Unassembled WGS sequence"/>
</dbReference>
<dbReference type="EMBL" id="JADIMT010000069">
    <property type="protein sequence ID" value="MBO8436505.1"/>
    <property type="molecule type" value="Genomic_DNA"/>
</dbReference>
<dbReference type="Gene3D" id="1.10.1760.20">
    <property type="match status" value="1"/>
</dbReference>
<gene>
    <name evidence="2" type="ORF">IAA97_05960</name>
</gene>
<dbReference type="GO" id="GO:0022857">
    <property type="term" value="F:transmembrane transporter activity"/>
    <property type="evidence" value="ECO:0007669"/>
    <property type="project" value="InterPro"/>
</dbReference>
<evidence type="ECO:0000313" key="2">
    <source>
        <dbReference type="EMBL" id="MBO8436505.1"/>
    </source>
</evidence>
<dbReference type="Pfam" id="PF12822">
    <property type="entry name" value="ECF_trnsprt"/>
    <property type="match status" value="1"/>
</dbReference>
<evidence type="ECO:0000256" key="1">
    <source>
        <dbReference type="SAM" id="Phobius"/>
    </source>
</evidence>
<dbReference type="AlphaFoldDB" id="A0A9D9H2C3"/>
<name>A0A9D9H2C3_9SPIO</name>
<evidence type="ECO:0000313" key="3">
    <source>
        <dbReference type="Proteomes" id="UP000823615"/>
    </source>
</evidence>
<reference evidence="2" key="2">
    <citation type="journal article" date="2021" name="PeerJ">
        <title>Extensive microbial diversity within the chicken gut microbiome revealed by metagenomics and culture.</title>
        <authorList>
            <person name="Gilroy R."/>
            <person name="Ravi A."/>
            <person name="Getino M."/>
            <person name="Pursley I."/>
            <person name="Horton D.L."/>
            <person name="Alikhan N.F."/>
            <person name="Baker D."/>
            <person name="Gharbi K."/>
            <person name="Hall N."/>
            <person name="Watson M."/>
            <person name="Adriaenssens E.M."/>
            <person name="Foster-Nyarko E."/>
            <person name="Jarju S."/>
            <person name="Secka A."/>
            <person name="Antonio M."/>
            <person name="Oren A."/>
            <person name="Chaudhuri R.R."/>
            <person name="La Ragione R."/>
            <person name="Hildebrand F."/>
            <person name="Pallen M.J."/>
        </authorList>
    </citation>
    <scope>NUCLEOTIDE SEQUENCE</scope>
    <source>
        <strain evidence="2">7293</strain>
    </source>
</reference>
<organism evidence="2 3">
    <name type="scientific">Candidatus Ornithospirochaeta stercoripullorum</name>
    <dbReference type="NCBI Taxonomy" id="2840899"/>
    <lineage>
        <taxon>Bacteria</taxon>
        <taxon>Pseudomonadati</taxon>
        <taxon>Spirochaetota</taxon>
        <taxon>Spirochaetia</taxon>
        <taxon>Spirochaetales</taxon>
        <taxon>Spirochaetaceae</taxon>
        <taxon>Spirochaetaceae incertae sedis</taxon>
        <taxon>Candidatus Ornithospirochaeta</taxon>
    </lineage>
</organism>
<reference evidence="2" key="1">
    <citation type="submission" date="2020-10" db="EMBL/GenBank/DDBJ databases">
        <authorList>
            <person name="Gilroy R."/>
        </authorList>
    </citation>
    <scope>NUCLEOTIDE SEQUENCE</scope>
    <source>
        <strain evidence="2">7293</strain>
    </source>
</reference>
<protein>
    <submittedName>
        <fullName evidence="2">ECF transporter S component</fullName>
    </submittedName>
</protein>
<feature type="transmembrane region" description="Helical" evidence="1">
    <location>
        <begin position="79"/>
        <end position="98"/>
    </location>
</feature>